<dbReference type="RefSeq" id="WP_093739205.1">
    <property type="nucleotide sequence ID" value="NZ_FNBP01000002.1"/>
</dbReference>
<dbReference type="PROSITE" id="PS51186">
    <property type="entry name" value="GNAT"/>
    <property type="match status" value="1"/>
</dbReference>
<dbReference type="EMBL" id="FNBP01000002">
    <property type="protein sequence ID" value="SDF36197.1"/>
    <property type="molecule type" value="Genomic_DNA"/>
</dbReference>
<keyword evidence="4" id="KW-0687">Ribonucleoprotein</keyword>
<dbReference type="CDD" id="cd04301">
    <property type="entry name" value="NAT_SF"/>
    <property type="match status" value="1"/>
</dbReference>
<protein>
    <submittedName>
        <fullName evidence="4">Ribosomal protein S18 acetylase RimI</fullName>
    </submittedName>
</protein>
<organism evidence="4 5">
    <name type="scientific">Sulfitobacter delicatus</name>
    <dbReference type="NCBI Taxonomy" id="218672"/>
    <lineage>
        <taxon>Bacteria</taxon>
        <taxon>Pseudomonadati</taxon>
        <taxon>Pseudomonadota</taxon>
        <taxon>Alphaproteobacteria</taxon>
        <taxon>Rhodobacterales</taxon>
        <taxon>Roseobacteraceae</taxon>
        <taxon>Sulfitobacter</taxon>
    </lineage>
</organism>
<dbReference type="InterPro" id="IPR050832">
    <property type="entry name" value="Bact_Acetyltransf"/>
</dbReference>
<evidence type="ECO:0000256" key="2">
    <source>
        <dbReference type="ARBA" id="ARBA00023315"/>
    </source>
</evidence>
<dbReference type="InterPro" id="IPR000182">
    <property type="entry name" value="GNAT_dom"/>
</dbReference>
<sequence length="276" mass="29741">MKTLSVQASDYSLGQLCDILNAAYGGYVMPVAFEPAALMQRIQAEHIDLTQSSVFTTMQGEPAAVSIISRRGSTSRVSALGVLPQFRGAGLGATAIEWCLAQARARNDRHQVLEVIDGNSAAMATYLRAGFRTTRRLVGYTHEASGGGEQLQMCSNLEAMAVLVSAYAKTTTWQASPLCFSAARPPLKAYCNDSRTAVAIIDAGAPIVKLLAFAVLPSVARRGVGSCFMKSLLGAFPQRNWRVPEYFAADDGEAFLKKTGWVLSSIKQLEMVHTLR</sequence>
<gene>
    <name evidence="4" type="ORF">SAMN04489759_10215</name>
</gene>
<name>A0A1G7KG88_9RHOB</name>
<dbReference type="GO" id="GO:0005840">
    <property type="term" value="C:ribosome"/>
    <property type="evidence" value="ECO:0007669"/>
    <property type="project" value="UniProtKB-KW"/>
</dbReference>
<accession>A0A1G7KG88</accession>
<dbReference type="AlphaFoldDB" id="A0A1G7KG88"/>
<feature type="domain" description="N-acetyltransferase" evidence="3">
    <location>
        <begin position="1"/>
        <end position="158"/>
    </location>
</feature>
<keyword evidence="5" id="KW-1185">Reference proteome</keyword>
<evidence type="ECO:0000313" key="5">
    <source>
        <dbReference type="Proteomes" id="UP000199399"/>
    </source>
</evidence>
<keyword evidence="2" id="KW-0012">Acyltransferase</keyword>
<keyword evidence="1" id="KW-0808">Transferase</keyword>
<evidence type="ECO:0000259" key="3">
    <source>
        <dbReference type="PROSITE" id="PS51186"/>
    </source>
</evidence>
<evidence type="ECO:0000256" key="1">
    <source>
        <dbReference type="ARBA" id="ARBA00022679"/>
    </source>
</evidence>
<proteinExistence type="predicted"/>
<evidence type="ECO:0000313" key="4">
    <source>
        <dbReference type="EMBL" id="SDF36197.1"/>
    </source>
</evidence>
<dbReference type="Gene3D" id="3.40.630.30">
    <property type="match status" value="1"/>
</dbReference>
<reference evidence="5" key="1">
    <citation type="submission" date="2016-10" db="EMBL/GenBank/DDBJ databases">
        <authorList>
            <person name="Varghese N."/>
            <person name="Submissions S."/>
        </authorList>
    </citation>
    <scope>NUCLEOTIDE SEQUENCE [LARGE SCALE GENOMIC DNA]</scope>
    <source>
        <strain evidence="5">DSM 16477</strain>
    </source>
</reference>
<dbReference type="InterPro" id="IPR016181">
    <property type="entry name" value="Acyl_CoA_acyltransferase"/>
</dbReference>
<dbReference type="SUPFAM" id="SSF55729">
    <property type="entry name" value="Acyl-CoA N-acyltransferases (Nat)"/>
    <property type="match status" value="2"/>
</dbReference>
<dbReference type="PANTHER" id="PTHR43877">
    <property type="entry name" value="AMINOALKYLPHOSPHONATE N-ACETYLTRANSFERASE-RELATED-RELATED"/>
    <property type="match status" value="1"/>
</dbReference>
<dbReference type="STRING" id="218672.SAMN04489759_10215"/>
<dbReference type="Pfam" id="PF00583">
    <property type="entry name" value="Acetyltransf_1"/>
    <property type="match status" value="1"/>
</dbReference>
<dbReference type="Proteomes" id="UP000199399">
    <property type="component" value="Unassembled WGS sequence"/>
</dbReference>
<keyword evidence="4" id="KW-0689">Ribosomal protein</keyword>
<dbReference type="OrthoDB" id="7301318at2"/>
<dbReference type="GO" id="GO:0016747">
    <property type="term" value="F:acyltransferase activity, transferring groups other than amino-acyl groups"/>
    <property type="evidence" value="ECO:0007669"/>
    <property type="project" value="InterPro"/>
</dbReference>